<feature type="transmembrane region" description="Helical" evidence="1">
    <location>
        <begin position="20"/>
        <end position="40"/>
    </location>
</feature>
<dbReference type="EMBL" id="BDSP01000095">
    <property type="protein sequence ID" value="GAX15562.1"/>
    <property type="molecule type" value="Genomic_DNA"/>
</dbReference>
<accession>A0A1Z5JNZ2</accession>
<keyword evidence="1" id="KW-1133">Transmembrane helix</keyword>
<evidence type="ECO:0000256" key="1">
    <source>
        <dbReference type="SAM" id="Phobius"/>
    </source>
</evidence>
<feature type="domain" description="Methyltransferase FkbM" evidence="2">
    <location>
        <begin position="226"/>
        <end position="355"/>
    </location>
</feature>
<dbReference type="InterPro" id="IPR006342">
    <property type="entry name" value="FkbM_mtfrase"/>
</dbReference>
<gene>
    <name evidence="3" type="ORF">FisN_3Hh029</name>
</gene>
<evidence type="ECO:0000313" key="4">
    <source>
        <dbReference type="Proteomes" id="UP000198406"/>
    </source>
</evidence>
<keyword evidence="1" id="KW-0812">Transmembrane</keyword>
<dbReference type="InterPro" id="IPR029063">
    <property type="entry name" value="SAM-dependent_MTases_sf"/>
</dbReference>
<dbReference type="OrthoDB" id="10006218at2759"/>
<dbReference type="InParanoid" id="A0A1Z5JNZ2"/>
<keyword evidence="4" id="KW-1185">Reference proteome</keyword>
<dbReference type="Pfam" id="PF05050">
    <property type="entry name" value="Methyltransf_21"/>
    <property type="match status" value="1"/>
</dbReference>
<dbReference type="SUPFAM" id="SSF53335">
    <property type="entry name" value="S-adenosyl-L-methionine-dependent methyltransferases"/>
    <property type="match status" value="1"/>
</dbReference>
<dbReference type="AlphaFoldDB" id="A0A1Z5JNZ2"/>
<dbReference type="Gene3D" id="3.40.50.150">
    <property type="entry name" value="Vaccinia Virus protein VP39"/>
    <property type="match status" value="1"/>
</dbReference>
<dbReference type="Proteomes" id="UP000198406">
    <property type="component" value="Unassembled WGS sequence"/>
</dbReference>
<reference evidence="3 4" key="1">
    <citation type="journal article" date="2015" name="Plant Cell">
        <title>Oil accumulation by the oleaginous diatom Fistulifera solaris as revealed by the genome and transcriptome.</title>
        <authorList>
            <person name="Tanaka T."/>
            <person name="Maeda Y."/>
            <person name="Veluchamy A."/>
            <person name="Tanaka M."/>
            <person name="Abida H."/>
            <person name="Marechal E."/>
            <person name="Bowler C."/>
            <person name="Muto M."/>
            <person name="Sunaga Y."/>
            <person name="Tanaka M."/>
            <person name="Yoshino T."/>
            <person name="Taniguchi T."/>
            <person name="Fukuda Y."/>
            <person name="Nemoto M."/>
            <person name="Matsumoto M."/>
            <person name="Wong P.S."/>
            <person name="Aburatani S."/>
            <person name="Fujibuchi W."/>
        </authorList>
    </citation>
    <scope>NUCLEOTIDE SEQUENCE [LARGE SCALE GENOMIC DNA]</scope>
    <source>
        <strain evidence="3 4">JPCC DA0580</strain>
    </source>
</reference>
<protein>
    <recommendedName>
        <fullName evidence="2">Methyltransferase FkbM domain-containing protein</fullName>
    </recommendedName>
</protein>
<sequence length="410" mass="46710">MLQRPRKPATVDARRVHQKWTLRCMLVALVILTCVVNMNWEGPTRLVTKTVDFTAILTEMKERSSLLSSSRKIEPFDDETSLQNALVVAEQRAQLETLCRHADNGHYLQGLKAVFQPEEPSIIPHNVSIQPCRRVFWDLGVNIGDTVYKFVNAGFYHLPCPSSFHLDTGYMVESYTSVVDPPPRSRWSKRFGNFINAAHWEGIHDWADSRMREATHQTRPEDYCYFGVEGNPALTEPLQRLASRTMQTTPRPVRNLAFYTDTVITDRDGPIEMFVEGNAGQGSSILAEKSRRSKHTDKSTVVVRGISLSTLLKETVLMTNDSHLIIKMDVEGAEYAILNNDWQSLCRAVEEHQLHVSLLLELHGRSKIGRNKDLAVFHRNKIIQKLVKCGVHIVMDTMLFPGWGRVYRSV</sequence>
<proteinExistence type="predicted"/>
<evidence type="ECO:0000313" key="3">
    <source>
        <dbReference type="EMBL" id="GAX15562.1"/>
    </source>
</evidence>
<dbReference type="NCBIfam" id="TIGR01444">
    <property type="entry name" value="fkbM_fam"/>
    <property type="match status" value="1"/>
</dbReference>
<organism evidence="3 4">
    <name type="scientific">Fistulifera solaris</name>
    <name type="common">Oleaginous diatom</name>
    <dbReference type="NCBI Taxonomy" id="1519565"/>
    <lineage>
        <taxon>Eukaryota</taxon>
        <taxon>Sar</taxon>
        <taxon>Stramenopiles</taxon>
        <taxon>Ochrophyta</taxon>
        <taxon>Bacillariophyta</taxon>
        <taxon>Bacillariophyceae</taxon>
        <taxon>Bacillariophycidae</taxon>
        <taxon>Naviculales</taxon>
        <taxon>Naviculaceae</taxon>
        <taxon>Fistulifera</taxon>
    </lineage>
</organism>
<name>A0A1Z5JNZ2_FISSO</name>
<keyword evidence="1" id="KW-0472">Membrane</keyword>
<evidence type="ECO:0000259" key="2">
    <source>
        <dbReference type="Pfam" id="PF05050"/>
    </source>
</evidence>
<comment type="caution">
    <text evidence="3">The sequence shown here is derived from an EMBL/GenBank/DDBJ whole genome shotgun (WGS) entry which is preliminary data.</text>
</comment>